<comment type="caution">
    <text evidence="1">The sequence shown here is derived from an EMBL/GenBank/DDBJ whole genome shotgun (WGS) entry which is preliminary data.</text>
</comment>
<dbReference type="Proteomes" id="UP000013840">
    <property type="component" value="Unassembled WGS sequence"/>
</dbReference>
<evidence type="ECO:0000313" key="2">
    <source>
        <dbReference type="Proteomes" id="UP000013840"/>
    </source>
</evidence>
<dbReference type="EMBL" id="AJAU01000022">
    <property type="protein sequence ID" value="EOL43717.1"/>
    <property type="molecule type" value="Genomic_DNA"/>
</dbReference>
<keyword evidence="2" id="KW-1185">Reference proteome</keyword>
<evidence type="ECO:0000313" key="1">
    <source>
        <dbReference type="EMBL" id="EOL43717.1"/>
    </source>
</evidence>
<sequence length="47" mass="5452">MGLIMRPFTNTDAAQIFLPLKRNLSEIIMKQLEKNGFHLRANRSSYS</sequence>
<organism evidence="1 2">
    <name type="scientific">Enterococcus caccae ATCC BAA-1240</name>
    <dbReference type="NCBI Taxonomy" id="1158612"/>
    <lineage>
        <taxon>Bacteria</taxon>
        <taxon>Bacillati</taxon>
        <taxon>Bacillota</taxon>
        <taxon>Bacilli</taxon>
        <taxon>Lactobacillales</taxon>
        <taxon>Enterococcaceae</taxon>
        <taxon>Enterococcus</taxon>
    </lineage>
</organism>
<accession>R3W881</accession>
<name>R3W881_9ENTE</name>
<reference evidence="1 2" key="1">
    <citation type="submission" date="2013-02" db="EMBL/GenBank/DDBJ databases">
        <title>The Genome Sequence of Enterococcus caccae BAA-1240.</title>
        <authorList>
            <consortium name="The Broad Institute Genome Sequencing Platform"/>
            <consortium name="The Broad Institute Genome Sequencing Center for Infectious Disease"/>
            <person name="Earl A.M."/>
            <person name="Gilmore M.S."/>
            <person name="Lebreton F."/>
            <person name="Walker B."/>
            <person name="Young S.K."/>
            <person name="Zeng Q."/>
            <person name="Gargeya S."/>
            <person name="Fitzgerald M."/>
            <person name="Haas B."/>
            <person name="Abouelleil A."/>
            <person name="Alvarado L."/>
            <person name="Arachchi H.M."/>
            <person name="Berlin A.M."/>
            <person name="Chapman S.B."/>
            <person name="Dewar J."/>
            <person name="Goldberg J."/>
            <person name="Griggs A."/>
            <person name="Gujja S."/>
            <person name="Hansen M."/>
            <person name="Howarth C."/>
            <person name="Imamovic A."/>
            <person name="Larimer J."/>
            <person name="McCowan C."/>
            <person name="Murphy C."/>
            <person name="Neiman D."/>
            <person name="Pearson M."/>
            <person name="Priest M."/>
            <person name="Roberts A."/>
            <person name="Saif S."/>
            <person name="Shea T."/>
            <person name="Sisk P."/>
            <person name="Sykes S."/>
            <person name="Wortman J."/>
            <person name="Nusbaum C."/>
            <person name="Birren B."/>
        </authorList>
    </citation>
    <scope>NUCLEOTIDE SEQUENCE [LARGE SCALE GENOMIC DNA]</scope>
    <source>
        <strain evidence="1 2">ATCC BAA-1240</strain>
    </source>
</reference>
<protein>
    <submittedName>
        <fullName evidence="1">Uncharacterized protein</fullName>
    </submittedName>
</protein>
<proteinExistence type="predicted"/>
<gene>
    <name evidence="1" type="ORF">UC7_03047</name>
</gene>
<dbReference type="AlphaFoldDB" id="R3W881"/>